<proteinExistence type="predicted"/>
<comment type="caution">
    <text evidence="3">The sequence shown here is derived from an EMBL/GenBank/DDBJ whole genome shotgun (WGS) entry which is preliminary data.</text>
</comment>
<gene>
    <name evidence="3" type="ORF">HPB48_019758</name>
</gene>
<dbReference type="InterPro" id="IPR052201">
    <property type="entry name" value="LRR-containing_regulator"/>
</dbReference>
<reference evidence="3 4" key="1">
    <citation type="journal article" date="2020" name="Cell">
        <title>Large-Scale Comparative Analyses of Tick Genomes Elucidate Their Genetic Diversity and Vector Capacities.</title>
        <authorList>
            <consortium name="Tick Genome and Microbiome Consortium (TIGMIC)"/>
            <person name="Jia N."/>
            <person name="Wang J."/>
            <person name="Shi W."/>
            <person name="Du L."/>
            <person name="Sun Y."/>
            <person name="Zhan W."/>
            <person name="Jiang J.F."/>
            <person name="Wang Q."/>
            <person name="Zhang B."/>
            <person name="Ji P."/>
            <person name="Bell-Sakyi L."/>
            <person name="Cui X.M."/>
            <person name="Yuan T.T."/>
            <person name="Jiang B.G."/>
            <person name="Yang W.F."/>
            <person name="Lam T.T."/>
            <person name="Chang Q.C."/>
            <person name="Ding S.J."/>
            <person name="Wang X.J."/>
            <person name="Zhu J.G."/>
            <person name="Ruan X.D."/>
            <person name="Zhao L."/>
            <person name="Wei J.T."/>
            <person name="Ye R.Z."/>
            <person name="Que T.C."/>
            <person name="Du C.H."/>
            <person name="Zhou Y.H."/>
            <person name="Cheng J.X."/>
            <person name="Dai P.F."/>
            <person name="Guo W.B."/>
            <person name="Han X.H."/>
            <person name="Huang E.J."/>
            <person name="Li L.F."/>
            <person name="Wei W."/>
            <person name="Gao Y.C."/>
            <person name="Liu J.Z."/>
            <person name="Shao H.Z."/>
            <person name="Wang X."/>
            <person name="Wang C.C."/>
            <person name="Yang T.C."/>
            <person name="Huo Q.B."/>
            <person name="Li W."/>
            <person name="Chen H.Y."/>
            <person name="Chen S.E."/>
            <person name="Zhou L.G."/>
            <person name="Ni X.B."/>
            <person name="Tian J.H."/>
            <person name="Sheng Y."/>
            <person name="Liu T."/>
            <person name="Pan Y.S."/>
            <person name="Xia L.Y."/>
            <person name="Li J."/>
            <person name="Zhao F."/>
            <person name="Cao W.C."/>
        </authorList>
    </citation>
    <scope>NUCLEOTIDE SEQUENCE [LARGE SCALE GENOMIC DNA]</scope>
    <source>
        <strain evidence="3">HaeL-2018</strain>
    </source>
</reference>
<protein>
    <recommendedName>
        <fullName evidence="5">Ran GTPase-activating protein</fullName>
    </recommendedName>
</protein>
<organism evidence="3 4">
    <name type="scientific">Haemaphysalis longicornis</name>
    <name type="common">Bush tick</name>
    <dbReference type="NCBI Taxonomy" id="44386"/>
    <lineage>
        <taxon>Eukaryota</taxon>
        <taxon>Metazoa</taxon>
        <taxon>Ecdysozoa</taxon>
        <taxon>Arthropoda</taxon>
        <taxon>Chelicerata</taxon>
        <taxon>Arachnida</taxon>
        <taxon>Acari</taxon>
        <taxon>Parasitiformes</taxon>
        <taxon>Ixodida</taxon>
        <taxon>Ixodoidea</taxon>
        <taxon>Ixodidae</taxon>
        <taxon>Haemaphysalinae</taxon>
        <taxon>Haemaphysalis</taxon>
    </lineage>
</organism>
<feature type="region of interest" description="Disordered" evidence="2">
    <location>
        <begin position="1"/>
        <end position="41"/>
    </location>
</feature>
<keyword evidence="4" id="KW-1185">Reference proteome</keyword>
<dbReference type="PANTHER" id="PTHR24111:SF0">
    <property type="entry name" value="LEUCINE-RICH REPEAT-CONTAINING PROTEIN"/>
    <property type="match status" value="1"/>
</dbReference>
<accession>A0A9J6FC02</accession>
<evidence type="ECO:0000256" key="2">
    <source>
        <dbReference type="SAM" id="MobiDB-lite"/>
    </source>
</evidence>
<feature type="compositionally biased region" description="Basic and acidic residues" evidence="2">
    <location>
        <begin position="19"/>
        <end position="37"/>
    </location>
</feature>
<keyword evidence="1" id="KW-0677">Repeat</keyword>
<dbReference type="OrthoDB" id="6492545at2759"/>
<name>A0A9J6FC02_HAELO</name>
<dbReference type="VEuPathDB" id="VectorBase:HLOH_040849"/>
<dbReference type="InterPro" id="IPR001611">
    <property type="entry name" value="Leu-rich_rpt"/>
</dbReference>
<dbReference type="OMA" id="SACLIDK"/>
<dbReference type="SUPFAM" id="SSF52047">
    <property type="entry name" value="RNI-like"/>
    <property type="match status" value="1"/>
</dbReference>
<sequence length="498" mass="55460">MADSDAPAAGQDGDLSNVLKDKLSTNDGETEKTDGAKVESNVTEATELEYRDDFSVDQAHVLRQRLTESRSLKKLKFDGTPLSVIKAVVENLDEDTSLEELELFGVNSRGQGFSLNLSGIFRKLRSLRLACTNIGDSFAKEVAVFLRGNDSLQELSLWYNEIGDEGAVTIAEALTTNTTLKTLTLVQNNLTSKTVVAFADTVTVNTTLKLAELFEVDLELEEIRALCEQDRYAHVFKRIYILWKQEFLPHLTKLLVEDRHCSEVSVGVTSSVANEVLHEFFDAVARSKTVSMLHFYPSGNTFDALIDGLVHVVKETQTLTHIQNLMTLDGSESLVRVLNALKSNHSITTFTMYAEFLTPDIAQALSELLLVNNTLTDVAVCDYWGITSEVLGVILKGLRENFTLTGLMVSWDPDDYVEGVSEMEELLKRNARVLEKAAEFVVCDGQYSDDEKDGYREGADSLKKVFSSTGLLDVLEKRTGKNRDTWRSDVERLYSSIS</sequence>
<dbReference type="EMBL" id="JABSTR010000002">
    <property type="protein sequence ID" value="KAH9363798.1"/>
    <property type="molecule type" value="Genomic_DNA"/>
</dbReference>
<evidence type="ECO:0008006" key="5">
    <source>
        <dbReference type="Google" id="ProtNLM"/>
    </source>
</evidence>
<dbReference type="Pfam" id="PF13516">
    <property type="entry name" value="LRR_6"/>
    <property type="match status" value="1"/>
</dbReference>
<dbReference type="Gene3D" id="3.80.10.10">
    <property type="entry name" value="Ribonuclease Inhibitor"/>
    <property type="match status" value="2"/>
</dbReference>
<dbReference type="PANTHER" id="PTHR24111">
    <property type="entry name" value="LEUCINE-RICH REPEAT-CONTAINING PROTEIN 34"/>
    <property type="match status" value="1"/>
</dbReference>
<dbReference type="InterPro" id="IPR032675">
    <property type="entry name" value="LRR_dom_sf"/>
</dbReference>
<evidence type="ECO:0000313" key="3">
    <source>
        <dbReference type="EMBL" id="KAH9363798.1"/>
    </source>
</evidence>
<evidence type="ECO:0000313" key="4">
    <source>
        <dbReference type="Proteomes" id="UP000821853"/>
    </source>
</evidence>
<evidence type="ECO:0000256" key="1">
    <source>
        <dbReference type="ARBA" id="ARBA00022737"/>
    </source>
</evidence>
<dbReference type="AlphaFoldDB" id="A0A9J6FC02"/>
<dbReference type="Proteomes" id="UP000821853">
    <property type="component" value="Chromosome 10"/>
</dbReference>
<dbReference type="SMART" id="SM00368">
    <property type="entry name" value="LRR_RI"/>
    <property type="match status" value="3"/>
</dbReference>